<accession>A0ABD1R0F6</accession>
<evidence type="ECO:0000313" key="1">
    <source>
        <dbReference type="EMBL" id="KAL2481926.1"/>
    </source>
</evidence>
<protein>
    <submittedName>
        <fullName evidence="1">Uncharacterized protein</fullName>
    </submittedName>
</protein>
<organism evidence="1 2">
    <name type="scientific">Abeliophyllum distichum</name>
    <dbReference type="NCBI Taxonomy" id="126358"/>
    <lineage>
        <taxon>Eukaryota</taxon>
        <taxon>Viridiplantae</taxon>
        <taxon>Streptophyta</taxon>
        <taxon>Embryophyta</taxon>
        <taxon>Tracheophyta</taxon>
        <taxon>Spermatophyta</taxon>
        <taxon>Magnoliopsida</taxon>
        <taxon>eudicotyledons</taxon>
        <taxon>Gunneridae</taxon>
        <taxon>Pentapetalae</taxon>
        <taxon>asterids</taxon>
        <taxon>lamiids</taxon>
        <taxon>Lamiales</taxon>
        <taxon>Oleaceae</taxon>
        <taxon>Forsythieae</taxon>
        <taxon>Abeliophyllum</taxon>
    </lineage>
</organism>
<evidence type="ECO:0000313" key="2">
    <source>
        <dbReference type="Proteomes" id="UP001604336"/>
    </source>
</evidence>
<gene>
    <name evidence="1" type="ORF">Adt_34892</name>
</gene>
<dbReference type="Proteomes" id="UP001604336">
    <property type="component" value="Unassembled WGS sequence"/>
</dbReference>
<dbReference type="AlphaFoldDB" id="A0ABD1R0F6"/>
<comment type="caution">
    <text evidence="1">The sequence shown here is derived from an EMBL/GenBank/DDBJ whole genome shotgun (WGS) entry which is preliminary data.</text>
</comment>
<name>A0ABD1R0F6_9LAMI</name>
<keyword evidence="2" id="KW-1185">Reference proteome</keyword>
<proteinExistence type="predicted"/>
<reference evidence="2" key="1">
    <citation type="submission" date="2024-07" db="EMBL/GenBank/DDBJ databases">
        <title>Two chromosome-level genome assemblies of Korean endemic species Abeliophyllum distichum and Forsythia ovata (Oleaceae).</title>
        <authorList>
            <person name="Jang H."/>
        </authorList>
    </citation>
    <scope>NUCLEOTIDE SEQUENCE [LARGE SCALE GENOMIC DNA]</scope>
</reference>
<sequence>MSITFPHTQFPLLTSSLHKRSLPSGQYHRAWKRRRIKLLALHNQLNPSSSPLDNLFQSLLTQFSSVNTIDYIAPALGLVSGLTLFFSSKVPKIVVKPEWYEKF</sequence>
<dbReference type="EMBL" id="JBFOLK010000010">
    <property type="protein sequence ID" value="KAL2481926.1"/>
    <property type="molecule type" value="Genomic_DNA"/>
</dbReference>